<organism evidence="2 3">
    <name type="scientific">Athelia psychrophila</name>
    <dbReference type="NCBI Taxonomy" id="1759441"/>
    <lineage>
        <taxon>Eukaryota</taxon>
        <taxon>Fungi</taxon>
        <taxon>Dikarya</taxon>
        <taxon>Basidiomycota</taxon>
        <taxon>Agaricomycotina</taxon>
        <taxon>Agaricomycetes</taxon>
        <taxon>Agaricomycetidae</taxon>
        <taxon>Atheliales</taxon>
        <taxon>Atheliaceae</taxon>
        <taxon>Athelia</taxon>
    </lineage>
</organism>
<accession>A0A165WEI5</accession>
<dbReference type="AlphaFoldDB" id="A0A165WEI5"/>
<dbReference type="Pfam" id="PF13358">
    <property type="entry name" value="DDE_3"/>
    <property type="match status" value="1"/>
</dbReference>
<dbReference type="OrthoDB" id="2266637at2759"/>
<dbReference type="InterPro" id="IPR036397">
    <property type="entry name" value="RNaseH_sf"/>
</dbReference>
<name>A0A165WEI5_9AGAM</name>
<gene>
    <name evidence="2" type="ORF">FIBSPDRAFT_762694</name>
</gene>
<dbReference type="Proteomes" id="UP000076532">
    <property type="component" value="Unassembled WGS sequence"/>
</dbReference>
<evidence type="ECO:0000259" key="1">
    <source>
        <dbReference type="Pfam" id="PF13358"/>
    </source>
</evidence>
<evidence type="ECO:0000313" key="3">
    <source>
        <dbReference type="Proteomes" id="UP000076532"/>
    </source>
</evidence>
<reference evidence="2 3" key="1">
    <citation type="journal article" date="2016" name="Mol. Biol. Evol.">
        <title>Comparative Genomics of Early-Diverging Mushroom-Forming Fungi Provides Insights into the Origins of Lignocellulose Decay Capabilities.</title>
        <authorList>
            <person name="Nagy L.G."/>
            <person name="Riley R."/>
            <person name="Tritt A."/>
            <person name="Adam C."/>
            <person name="Daum C."/>
            <person name="Floudas D."/>
            <person name="Sun H."/>
            <person name="Yadav J.S."/>
            <person name="Pangilinan J."/>
            <person name="Larsson K.H."/>
            <person name="Matsuura K."/>
            <person name="Barry K."/>
            <person name="Labutti K."/>
            <person name="Kuo R."/>
            <person name="Ohm R.A."/>
            <person name="Bhattacharya S.S."/>
            <person name="Shirouzu T."/>
            <person name="Yoshinaga Y."/>
            <person name="Martin F.M."/>
            <person name="Grigoriev I.V."/>
            <person name="Hibbett D.S."/>
        </authorList>
    </citation>
    <scope>NUCLEOTIDE SEQUENCE [LARGE SCALE GENOMIC DNA]</scope>
    <source>
        <strain evidence="2 3">CBS 109695</strain>
    </source>
</reference>
<proteinExistence type="predicted"/>
<dbReference type="InterPro" id="IPR038717">
    <property type="entry name" value="Tc1-like_DDE_dom"/>
</dbReference>
<sequence>MRLVYLSPYSPDYNPIEEGFSALKAWIRANRDYTRGELGGEEGADPYTMLWEAVYSTLTPENAEGWYRDAGHVLYVGI</sequence>
<dbReference type="EMBL" id="KV417745">
    <property type="protein sequence ID" value="KZP07592.1"/>
    <property type="molecule type" value="Genomic_DNA"/>
</dbReference>
<dbReference type="Gene3D" id="3.30.420.10">
    <property type="entry name" value="Ribonuclease H-like superfamily/Ribonuclease H"/>
    <property type="match status" value="1"/>
</dbReference>
<protein>
    <recommendedName>
        <fullName evidence="1">Tc1-like transposase DDE domain-containing protein</fullName>
    </recommendedName>
</protein>
<keyword evidence="3" id="KW-1185">Reference proteome</keyword>
<evidence type="ECO:0000313" key="2">
    <source>
        <dbReference type="EMBL" id="KZP07592.1"/>
    </source>
</evidence>
<dbReference type="GO" id="GO:0003676">
    <property type="term" value="F:nucleic acid binding"/>
    <property type="evidence" value="ECO:0007669"/>
    <property type="project" value="InterPro"/>
</dbReference>
<feature type="domain" description="Tc1-like transposase DDE" evidence="1">
    <location>
        <begin position="2"/>
        <end position="34"/>
    </location>
</feature>